<comment type="caution">
    <text evidence="1">The sequence shown here is derived from an EMBL/GenBank/DDBJ whole genome shotgun (WGS) entry which is preliminary data.</text>
</comment>
<dbReference type="Proteomes" id="UP001371456">
    <property type="component" value="Unassembled WGS sequence"/>
</dbReference>
<dbReference type="AlphaFoldDB" id="A0AAN8U8W6"/>
<sequence length="81" mass="9272">MVSQSFIGRVLFGSYFSGWKMLRGSFKDPTYKEEFTSKFAGFLKISEGLGQQIQQNRISILASSPRFPTEYVILWCVANFC</sequence>
<gene>
    <name evidence="1" type="ORF">RDI58_003729</name>
</gene>
<evidence type="ECO:0000313" key="2">
    <source>
        <dbReference type="Proteomes" id="UP001371456"/>
    </source>
</evidence>
<keyword evidence="2" id="KW-1185">Reference proteome</keyword>
<reference evidence="1 2" key="1">
    <citation type="submission" date="2024-02" db="EMBL/GenBank/DDBJ databases">
        <title>de novo genome assembly of Solanum bulbocastanum strain 11H21.</title>
        <authorList>
            <person name="Hosaka A.J."/>
        </authorList>
    </citation>
    <scope>NUCLEOTIDE SEQUENCE [LARGE SCALE GENOMIC DNA]</scope>
    <source>
        <tissue evidence="1">Young leaves</tissue>
    </source>
</reference>
<accession>A0AAN8U8W6</accession>
<evidence type="ECO:0000313" key="1">
    <source>
        <dbReference type="EMBL" id="KAK6805944.1"/>
    </source>
</evidence>
<organism evidence="1 2">
    <name type="scientific">Solanum bulbocastanum</name>
    <name type="common">Wild potato</name>
    <dbReference type="NCBI Taxonomy" id="147425"/>
    <lineage>
        <taxon>Eukaryota</taxon>
        <taxon>Viridiplantae</taxon>
        <taxon>Streptophyta</taxon>
        <taxon>Embryophyta</taxon>
        <taxon>Tracheophyta</taxon>
        <taxon>Spermatophyta</taxon>
        <taxon>Magnoliopsida</taxon>
        <taxon>eudicotyledons</taxon>
        <taxon>Gunneridae</taxon>
        <taxon>Pentapetalae</taxon>
        <taxon>asterids</taxon>
        <taxon>lamiids</taxon>
        <taxon>Solanales</taxon>
        <taxon>Solanaceae</taxon>
        <taxon>Solanoideae</taxon>
        <taxon>Solaneae</taxon>
        <taxon>Solanum</taxon>
    </lineage>
</organism>
<proteinExistence type="predicted"/>
<protein>
    <submittedName>
        <fullName evidence="1">Uncharacterized protein</fullName>
    </submittedName>
</protein>
<name>A0AAN8U8W6_SOLBU</name>
<dbReference type="EMBL" id="JBANQN010000001">
    <property type="protein sequence ID" value="KAK6805944.1"/>
    <property type="molecule type" value="Genomic_DNA"/>
</dbReference>